<dbReference type="SUPFAM" id="SSF53738">
    <property type="entry name" value="Phosphoglucomutase, first 3 domains"/>
    <property type="match status" value="3"/>
</dbReference>
<dbReference type="InterPro" id="IPR016055">
    <property type="entry name" value="A-D-PHexomutase_a/b/a-I/II/III"/>
</dbReference>
<name>A0A6N4UTU3_9MYCO</name>
<evidence type="ECO:0000256" key="3">
    <source>
        <dbReference type="ARBA" id="ARBA00022553"/>
    </source>
</evidence>
<feature type="domain" description="Alpha-D-phosphohexomutase C-terminal" evidence="8">
    <location>
        <begin position="490"/>
        <end position="510"/>
    </location>
</feature>
<dbReference type="Proteomes" id="UP000466906">
    <property type="component" value="Chromosome"/>
</dbReference>
<dbReference type="Pfam" id="PF00408">
    <property type="entry name" value="PGM_PMM_IV"/>
    <property type="match status" value="1"/>
</dbReference>
<dbReference type="PANTHER" id="PTHR45745:SF1">
    <property type="entry name" value="PHOSPHOGLUCOMUTASE 2B-RELATED"/>
    <property type="match status" value="1"/>
</dbReference>
<dbReference type="RefSeq" id="WP_163663626.1">
    <property type="nucleotide sequence ID" value="NZ_AP022565.1"/>
</dbReference>
<dbReference type="EMBL" id="AP022565">
    <property type="protein sequence ID" value="BBX26941.1"/>
    <property type="molecule type" value="Genomic_DNA"/>
</dbReference>
<dbReference type="Gene3D" id="3.30.310.50">
    <property type="entry name" value="Alpha-D-phosphohexomutase, C-terminal domain"/>
    <property type="match status" value="1"/>
</dbReference>
<evidence type="ECO:0000256" key="1">
    <source>
        <dbReference type="ARBA" id="ARBA00001946"/>
    </source>
</evidence>
<keyword evidence="3" id="KW-0597">Phosphoprotein</keyword>
<evidence type="ECO:0000313" key="12">
    <source>
        <dbReference type="EMBL" id="BBX26941.1"/>
    </source>
</evidence>
<dbReference type="InterPro" id="IPR005843">
    <property type="entry name" value="A-D-PHexomutase_C"/>
</dbReference>
<dbReference type="Pfam" id="PF02878">
    <property type="entry name" value="PGM_PMM_I"/>
    <property type="match status" value="1"/>
</dbReference>
<evidence type="ECO:0000259" key="9">
    <source>
        <dbReference type="Pfam" id="PF02878"/>
    </source>
</evidence>
<dbReference type="InterPro" id="IPR005841">
    <property type="entry name" value="Alpha-D-phosphohexomutase_SF"/>
</dbReference>
<dbReference type="GO" id="GO:0008973">
    <property type="term" value="F:phosphopentomutase activity"/>
    <property type="evidence" value="ECO:0007669"/>
    <property type="project" value="TreeGrafter"/>
</dbReference>
<evidence type="ECO:0000256" key="5">
    <source>
        <dbReference type="ARBA" id="ARBA00022842"/>
    </source>
</evidence>
<dbReference type="AlphaFoldDB" id="A0A6N4UTU3"/>
<keyword evidence="5 7" id="KW-0460">Magnesium</keyword>
<dbReference type="GO" id="GO:0006166">
    <property type="term" value="P:purine ribonucleoside salvage"/>
    <property type="evidence" value="ECO:0007669"/>
    <property type="project" value="TreeGrafter"/>
</dbReference>
<evidence type="ECO:0000256" key="2">
    <source>
        <dbReference type="ARBA" id="ARBA00010231"/>
    </source>
</evidence>
<dbReference type="Gene3D" id="3.40.120.10">
    <property type="entry name" value="Alpha-D-Glucose-1,6-Bisphosphate, subunit A, domain 3"/>
    <property type="match status" value="3"/>
</dbReference>
<dbReference type="Pfam" id="PF02880">
    <property type="entry name" value="PGM_PMM_III"/>
    <property type="match status" value="1"/>
</dbReference>
<dbReference type="InterPro" id="IPR016066">
    <property type="entry name" value="A-D-PHexomutase_CS"/>
</dbReference>
<feature type="domain" description="Alpha-D-phosphohexomutase alpha/beta/alpha" evidence="9">
    <location>
        <begin position="41"/>
        <end position="175"/>
    </location>
</feature>
<comment type="similarity">
    <text evidence="2 7">Belongs to the phosphohexose mutase family.</text>
</comment>
<dbReference type="Pfam" id="PF02879">
    <property type="entry name" value="PGM_PMM_II"/>
    <property type="match status" value="1"/>
</dbReference>
<dbReference type="GO" id="GO:0005975">
    <property type="term" value="P:carbohydrate metabolic process"/>
    <property type="evidence" value="ECO:0007669"/>
    <property type="project" value="InterPro"/>
</dbReference>
<dbReference type="InterPro" id="IPR005844">
    <property type="entry name" value="A-D-PHexomutase_a/b/a-I"/>
</dbReference>
<dbReference type="KEGG" id="malv:MALV_20660"/>
<dbReference type="InterPro" id="IPR036900">
    <property type="entry name" value="A-D-PHexomutase_C_sf"/>
</dbReference>
<feature type="domain" description="Alpha-D-phosphohexomutase alpha/beta/alpha" evidence="11">
    <location>
        <begin position="306"/>
        <end position="422"/>
    </location>
</feature>
<keyword evidence="6" id="KW-0413">Isomerase</keyword>
<dbReference type="InterPro" id="IPR005845">
    <property type="entry name" value="A-D-PHexomutase_a/b/a-II"/>
</dbReference>
<keyword evidence="13" id="KW-1185">Reference proteome</keyword>
<reference evidence="12 13" key="1">
    <citation type="journal article" date="2019" name="Emerg. Microbes Infect.">
        <title>Comprehensive subspecies identification of 175 nontuberculous mycobacteria species based on 7547 genomic profiles.</title>
        <authorList>
            <person name="Matsumoto Y."/>
            <person name="Kinjo T."/>
            <person name="Motooka D."/>
            <person name="Nabeya D."/>
            <person name="Jung N."/>
            <person name="Uechi K."/>
            <person name="Horii T."/>
            <person name="Iida T."/>
            <person name="Fujita J."/>
            <person name="Nakamura S."/>
        </authorList>
    </citation>
    <scope>NUCLEOTIDE SEQUENCE [LARGE SCALE GENOMIC DNA]</scope>
    <source>
        <strain evidence="12 13">JCM 12272</strain>
    </source>
</reference>
<evidence type="ECO:0000259" key="10">
    <source>
        <dbReference type="Pfam" id="PF02879"/>
    </source>
</evidence>
<evidence type="ECO:0000256" key="4">
    <source>
        <dbReference type="ARBA" id="ARBA00022723"/>
    </source>
</evidence>
<dbReference type="InterPro" id="IPR005846">
    <property type="entry name" value="A-D-PHexomutase_a/b/a-III"/>
</dbReference>
<dbReference type="PROSITE" id="PS00710">
    <property type="entry name" value="PGM_PMM"/>
    <property type="match status" value="1"/>
</dbReference>
<evidence type="ECO:0000259" key="11">
    <source>
        <dbReference type="Pfam" id="PF02880"/>
    </source>
</evidence>
<evidence type="ECO:0000256" key="7">
    <source>
        <dbReference type="RuleBase" id="RU004326"/>
    </source>
</evidence>
<dbReference type="SUPFAM" id="SSF55957">
    <property type="entry name" value="Phosphoglucomutase, C-terminal domain"/>
    <property type="match status" value="1"/>
</dbReference>
<comment type="cofactor">
    <cofactor evidence="1">
        <name>Mg(2+)</name>
        <dbReference type="ChEBI" id="CHEBI:18420"/>
    </cofactor>
</comment>
<evidence type="ECO:0000313" key="13">
    <source>
        <dbReference type="Proteomes" id="UP000466906"/>
    </source>
</evidence>
<sequence>MTSIGTDAADWIAHDPDPHTAAELAACSPEELDRRFSHPLTFGTAGLRGPLRGGPDAMNLAVVVRTTWALAQVLKDRGLGGSHVVVGRDARHRSDEFALAAAEVLAAEGFQVVLMMAAVPTPVVAYTVRHLPAVAGIQITASHNPPTDNGYKVFLDGGMQIISPADREIEAAAARAPHADEIPRAAVETGGRQQIYGYLERAARVRRSTGSVRVALTPLHGVGGEYALDALALAGFDDVHVVEEQFNPDPNFPTVSFPNPEEPGAVDLLLALADDVDAEIAIALDPDADRCAVGVPGPDGWQMLTGDETGWLLGDYILSQLEPGPVSEAALVASTVVSSRMLAAIAAAHGAQHAETLTGFKWLARAESPGNTLVYAYEEAIGHCADPASVRDKDGITAAILAADLTAALRDQGRTLLDALDALATVHGVHVTGAVTRLVDDAGAAMTRLREALPTELGGIAVNAEDLLDRRGQQRTDALIFTGDDAGTSVRVVVRPSGTEPKLKSYTEVRCAPTDDLDTARAHAQKVSQNLADAASRW</sequence>
<evidence type="ECO:0000259" key="8">
    <source>
        <dbReference type="Pfam" id="PF00408"/>
    </source>
</evidence>
<keyword evidence="4 7" id="KW-0479">Metal-binding</keyword>
<protein>
    <submittedName>
        <fullName evidence="12">Phosphomannomutase</fullName>
    </submittedName>
</protein>
<gene>
    <name evidence="12" type="ORF">MALV_20660</name>
</gene>
<dbReference type="CDD" id="cd05799">
    <property type="entry name" value="PGM2"/>
    <property type="match status" value="1"/>
</dbReference>
<proteinExistence type="inferred from homology"/>
<dbReference type="GO" id="GO:0000287">
    <property type="term" value="F:magnesium ion binding"/>
    <property type="evidence" value="ECO:0007669"/>
    <property type="project" value="InterPro"/>
</dbReference>
<evidence type="ECO:0000256" key="6">
    <source>
        <dbReference type="ARBA" id="ARBA00023235"/>
    </source>
</evidence>
<feature type="domain" description="Alpha-D-phosphohexomutase alpha/beta/alpha" evidence="10">
    <location>
        <begin position="209"/>
        <end position="293"/>
    </location>
</feature>
<accession>A0A6N4UTU3</accession>
<dbReference type="PANTHER" id="PTHR45745">
    <property type="entry name" value="PHOSPHOMANNOMUTASE 45A"/>
    <property type="match status" value="1"/>
</dbReference>
<dbReference type="PRINTS" id="PR00509">
    <property type="entry name" value="PGMPMM"/>
</dbReference>
<organism evidence="12 13">
    <name type="scientific">Mycolicibacterium alvei</name>
    <dbReference type="NCBI Taxonomy" id="67081"/>
    <lineage>
        <taxon>Bacteria</taxon>
        <taxon>Bacillati</taxon>
        <taxon>Actinomycetota</taxon>
        <taxon>Actinomycetes</taxon>
        <taxon>Mycobacteriales</taxon>
        <taxon>Mycobacteriaceae</taxon>
        <taxon>Mycolicibacterium</taxon>
    </lineage>
</organism>